<evidence type="ECO:0000256" key="4">
    <source>
        <dbReference type="ARBA" id="ARBA00023004"/>
    </source>
</evidence>
<keyword evidence="3" id="KW-0479">Metal-binding</keyword>
<keyword evidence="5" id="KW-0411">Iron-sulfur</keyword>
<feature type="domain" description="B12-binding" evidence="6">
    <location>
        <begin position="1"/>
        <end position="124"/>
    </location>
</feature>
<comment type="cofactor">
    <cofactor evidence="1">
        <name>[4Fe-4S] cluster</name>
        <dbReference type="ChEBI" id="CHEBI:49883"/>
    </cofactor>
</comment>
<name>A0ABT7VUE9_9GAMM</name>
<feature type="non-terminal residue" evidence="7">
    <location>
        <position position="195"/>
    </location>
</feature>
<evidence type="ECO:0000256" key="2">
    <source>
        <dbReference type="ARBA" id="ARBA00022691"/>
    </source>
</evidence>
<sequence length="195" mass="21630">MSLLYLAGSLRKFGHEPVISDLGVFIGTDENSLKEIALQTVNEHQPELVGFTCSSSSFPLVRKIAAYIKESFPNVKIIVGGMHPTLFPKEILENCPAIDYIAIGEADHSLIKLCDILDRNETEAIAPGIAQKTIEGKIVIGERPEPIKNLDDLPMPAWQDISINDYHFDYSGWLNPKKQKINIVAPILTSRSCPF</sequence>
<evidence type="ECO:0000256" key="5">
    <source>
        <dbReference type="ARBA" id="ARBA00023014"/>
    </source>
</evidence>
<evidence type="ECO:0000256" key="3">
    <source>
        <dbReference type="ARBA" id="ARBA00022723"/>
    </source>
</evidence>
<proteinExistence type="predicted"/>
<keyword evidence="2" id="KW-0949">S-adenosyl-L-methionine</keyword>
<dbReference type="SUPFAM" id="SSF52242">
    <property type="entry name" value="Cobalamin (vitamin B12)-binding domain"/>
    <property type="match status" value="1"/>
</dbReference>
<keyword evidence="8" id="KW-1185">Reference proteome</keyword>
<dbReference type="InterPro" id="IPR051198">
    <property type="entry name" value="BchE-like"/>
</dbReference>
<dbReference type="InterPro" id="IPR036724">
    <property type="entry name" value="Cobalamin-bd_sf"/>
</dbReference>
<dbReference type="Gene3D" id="3.40.50.280">
    <property type="entry name" value="Cobalamin-binding domain"/>
    <property type="match status" value="1"/>
</dbReference>
<accession>A0ABT7VUE9</accession>
<protein>
    <submittedName>
        <fullName evidence="7">Cobalamin B12-binding domain-containing protein</fullName>
    </submittedName>
</protein>
<dbReference type="PROSITE" id="PS51332">
    <property type="entry name" value="B12_BINDING"/>
    <property type="match status" value="1"/>
</dbReference>
<dbReference type="EMBL" id="JAUCGM010000495">
    <property type="protein sequence ID" value="MDM8563181.1"/>
    <property type="molecule type" value="Genomic_DNA"/>
</dbReference>
<gene>
    <name evidence="7" type="ORF">QUF54_07495</name>
</gene>
<evidence type="ECO:0000256" key="1">
    <source>
        <dbReference type="ARBA" id="ARBA00001966"/>
    </source>
</evidence>
<evidence type="ECO:0000259" key="6">
    <source>
        <dbReference type="PROSITE" id="PS51332"/>
    </source>
</evidence>
<dbReference type="CDD" id="cd02068">
    <property type="entry name" value="radical_SAM_B12_BD"/>
    <property type="match status" value="1"/>
</dbReference>
<evidence type="ECO:0000313" key="8">
    <source>
        <dbReference type="Proteomes" id="UP001171945"/>
    </source>
</evidence>
<dbReference type="InterPro" id="IPR006158">
    <property type="entry name" value="Cobalamin-bd"/>
</dbReference>
<dbReference type="Pfam" id="PF02310">
    <property type="entry name" value="B12-binding"/>
    <property type="match status" value="1"/>
</dbReference>
<dbReference type="Proteomes" id="UP001171945">
    <property type="component" value="Unassembled WGS sequence"/>
</dbReference>
<reference evidence="7" key="1">
    <citation type="submission" date="2023-06" db="EMBL/GenBank/DDBJ databases">
        <title>Uncultivated large filamentous bacteria from sulfidic sediments reveal new species and different genomic features in energy metabolism and defense.</title>
        <authorList>
            <person name="Fonseca A."/>
        </authorList>
    </citation>
    <scope>NUCLEOTIDE SEQUENCE</scope>
    <source>
        <strain evidence="7">HSG4</strain>
    </source>
</reference>
<dbReference type="PANTHER" id="PTHR43409">
    <property type="entry name" value="ANAEROBIC MAGNESIUM-PROTOPORPHYRIN IX MONOMETHYL ESTER CYCLASE-RELATED"/>
    <property type="match status" value="1"/>
</dbReference>
<evidence type="ECO:0000313" key="7">
    <source>
        <dbReference type="EMBL" id="MDM8563181.1"/>
    </source>
</evidence>
<keyword evidence="4" id="KW-0408">Iron</keyword>
<dbReference type="PANTHER" id="PTHR43409:SF7">
    <property type="entry name" value="BLL1977 PROTEIN"/>
    <property type="match status" value="1"/>
</dbReference>
<comment type="caution">
    <text evidence="7">The sequence shown here is derived from an EMBL/GenBank/DDBJ whole genome shotgun (WGS) entry which is preliminary data.</text>
</comment>
<organism evidence="7 8">
    <name type="scientific">Candidatus Marithioploca araucensis</name>
    <dbReference type="NCBI Taxonomy" id="70273"/>
    <lineage>
        <taxon>Bacteria</taxon>
        <taxon>Pseudomonadati</taxon>
        <taxon>Pseudomonadota</taxon>
        <taxon>Gammaproteobacteria</taxon>
        <taxon>Thiotrichales</taxon>
        <taxon>Thiotrichaceae</taxon>
        <taxon>Candidatus Marithioploca</taxon>
    </lineage>
</organism>